<dbReference type="Proteomes" id="UP000825729">
    <property type="component" value="Unassembled WGS sequence"/>
</dbReference>
<dbReference type="PANTHER" id="PTHR47213:SF1">
    <property type="entry name" value="OS07G0567300 PROTEIN"/>
    <property type="match status" value="1"/>
</dbReference>
<feature type="transmembrane region" description="Helical" evidence="2">
    <location>
        <begin position="21"/>
        <end position="38"/>
    </location>
</feature>
<gene>
    <name evidence="4" type="ORF">H6P81_019136</name>
</gene>
<proteinExistence type="predicted"/>
<name>A0AAV7DTW9_ARIFI</name>
<comment type="caution">
    <text evidence="4">The sequence shown here is derived from an EMBL/GenBank/DDBJ whole genome shotgun (WGS) entry which is preliminary data.</text>
</comment>
<dbReference type="AlphaFoldDB" id="A0AAV7DTW9"/>
<evidence type="ECO:0000256" key="1">
    <source>
        <dbReference type="SAM" id="MobiDB-lite"/>
    </source>
</evidence>
<dbReference type="Pfam" id="PF04488">
    <property type="entry name" value="Gly_transf_sug"/>
    <property type="match status" value="1"/>
</dbReference>
<reference evidence="4 5" key="1">
    <citation type="submission" date="2021-07" db="EMBL/GenBank/DDBJ databases">
        <title>The Aristolochia fimbriata genome: insights into angiosperm evolution, floral development and chemical biosynthesis.</title>
        <authorList>
            <person name="Jiao Y."/>
        </authorList>
    </citation>
    <scope>NUCLEOTIDE SEQUENCE [LARGE SCALE GENOMIC DNA]</scope>
    <source>
        <strain evidence="4">IBCAS-2021</strain>
        <tissue evidence="4">Leaf</tissue>
    </source>
</reference>
<evidence type="ECO:0000256" key="2">
    <source>
        <dbReference type="SAM" id="Phobius"/>
    </source>
</evidence>
<dbReference type="PANTHER" id="PTHR47213">
    <property type="entry name" value="OS07G0567300 PROTEIN"/>
    <property type="match status" value="1"/>
</dbReference>
<dbReference type="EMBL" id="JAINDJ010000008">
    <property type="protein sequence ID" value="KAG9438971.1"/>
    <property type="molecule type" value="Genomic_DNA"/>
</dbReference>
<evidence type="ECO:0000313" key="5">
    <source>
        <dbReference type="Proteomes" id="UP000825729"/>
    </source>
</evidence>
<feature type="domain" description="Alpha 1,4-glycosyltransferase" evidence="3">
    <location>
        <begin position="494"/>
        <end position="621"/>
    </location>
</feature>
<feature type="compositionally biased region" description="Acidic residues" evidence="1">
    <location>
        <begin position="94"/>
        <end position="118"/>
    </location>
</feature>
<dbReference type="InterPro" id="IPR007652">
    <property type="entry name" value="A1-4-GlycosylTfrase_dom"/>
</dbReference>
<accession>A0AAV7DTW9</accession>
<keyword evidence="2" id="KW-1133">Transmembrane helix</keyword>
<dbReference type="InterPro" id="IPR029044">
    <property type="entry name" value="Nucleotide-diphossugar_trans"/>
</dbReference>
<keyword evidence="2" id="KW-0812">Transmembrane</keyword>
<protein>
    <recommendedName>
        <fullName evidence="3">Alpha 1,4-glycosyltransferase domain-containing protein</fullName>
    </recommendedName>
</protein>
<evidence type="ECO:0000259" key="3">
    <source>
        <dbReference type="Pfam" id="PF04572"/>
    </source>
</evidence>
<dbReference type="Pfam" id="PF04572">
    <property type="entry name" value="Gb3_synth"/>
    <property type="match status" value="1"/>
</dbReference>
<organism evidence="4 5">
    <name type="scientific">Aristolochia fimbriata</name>
    <name type="common">White veined hardy Dutchman's pipe vine</name>
    <dbReference type="NCBI Taxonomy" id="158543"/>
    <lineage>
        <taxon>Eukaryota</taxon>
        <taxon>Viridiplantae</taxon>
        <taxon>Streptophyta</taxon>
        <taxon>Embryophyta</taxon>
        <taxon>Tracheophyta</taxon>
        <taxon>Spermatophyta</taxon>
        <taxon>Magnoliopsida</taxon>
        <taxon>Magnoliidae</taxon>
        <taxon>Piperales</taxon>
        <taxon>Aristolochiaceae</taxon>
        <taxon>Aristolochia</taxon>
    </lineage>
</organism>
<dbReference type="SUPFAM" id="SSF53448">
    <property type="entry name" value="Nucleotide-diphospho-sugar transferases"/>
    <property type="match status" value="1"/>
</dbReference>
<keyword evidence="5" id="KW-1185">Reference proteome</keyword>
<dbReference type="InterPro" id="IPR007577">
    <property type="entry name" value="GlycoTrfase_DXD_sugar-bd_CS"/>
</dbReference>
<dbReference type="InterPro" id="IPR044789">
    <property type="entry name" value="Put_A1-4-GlycosylTfrase_plant"/>
</dbReference>
<keyword evidence="2" id="KW-0472">Membrane</keyword>
<sequence length="622" mass="71297">MLKTLRGGGHRRRPGIGGAQLCAVSAAVLLLLSLAILHSRLGSFGLGLGLGLMVQTPPLPENLISPVESLRDEAAVLDLLADEENEKDEPSVSDTEDLIDEFDNLEEGKTDEEEEDDELGRNENSEEGEDAGKKNSGYFWDHVSGVTRRAFDKQTAEEDKLGFSSDLSLEDRSRSGFASDDQPLDEKIRQKLDEVMVVEDALLFKTRGGASALRDGWAPWFDQKGVFLRKERMFRSNFERLNPLNNPLLQDPDMPGVTSLTKGDRILQKAMWKEIRKVPFGGSKLQQLSTSKHTRRETLRKLNSEVYSQTDSKKPIYADGRRWGYYPGLDPHLSFAAFMDEFFSRKKCSLRVFMVWNSPTWMFGVRHQRGLESVLHNHPDACVVVFSETIELDFFNDFVKDGFKVAVVMPNLDELLKNTPVHVFASVWHKWRKIPLYSIHYSELVRLAALYKYGGVYLDSDVIVLNPLNSLKNSIAVEDQMTNRVTYNGAVMVFKRHSPFIMECLKEYYSTYDDTRLRWNGAHLLTRVRNRLRKWDSPRFLGLKTEPSFSFFPISPRNITRYFAAPADEAERAQQDALYRKILDESFTFHFWNSLTYAFVPEPESLVERLLNHHCLRCLDLL</sequence>
<feature type="region of interest" description="Disordered" evidence="1">
    <location>
        <begin position="82"/>
        <end position="136"/>
    </location>
</feature>
<evidence type="ECO:0000313" key="4">
    <source>
        <dbReference type="EMBL" id="KAG9438971.1"/>
    </source>
</evidence>
<dbReference type="Gene3D" id="3.90.550.20">
    <property type="match status" value="1"/>
</dbReference>